<organism evidence="1 2">
    <name type="scientific">Trichinella murrelli</name>
    <dbReference type="NCBI Taxonomy" id="144512"/>
    <lineage>
        <taxon>Eukaryota</taxon>
        <taxon>Metazoa</taxon>
        <taxon>Ecdysozoa</taxon>
        <taxon>Nematoda</taxon>
        <taxon>Enoplea</taxon>
        <taxon>Dorylaimia</taxon>
        <taxon>Trichinellida</taxon>
        <taxon>Trichinellidae</taxon>
        <taxon>Trichinella</taxon>
    </lineage>
</organism>
<dbReference type="Proteomes" id="UP000055048">
    <property type="component" value="Unassembled WGS sequence"/>
</dbReference>
<evidence type="ECO:0000313" key="2">
    <source>
        <dbReference type="Proteomes" id="UP000055048"/>
    </source>
</evidence>
<sequence length="38" mass="4090">MSSINLIAASKPGCTTASMFSAEEIEDLSNFSLKIREP</sequence>
<comment type="caution">
    <text evidence="1">The sequence shown here is derived from an EMBL/GenBank/DDBJ whole genome shotgun (WGS) entry which is preliminary data.</text>
</comment>
<accession>A0A0V0T3D9</accession>
<protein>
    <submittedName>
        <fullName evidence="1">Uncharacterized protein</fullName>
    </submittedName>
</protein>
<dbReference type="AlphaFoldDB" id="A0A0V0T3D9"/>
<dbReference type="EMBL" id="JYDJ01000782">
    <property type="protein sequence ID" value="KRX33502.1"/>
    <property type="molecule type" value="Genomic_DNA"/>
</dbReference>
<keyword evidence="2" id="KW-1185">Reference proteome</keyword>
<gene>
    <name evidence="1" type="ORF">T05_1121</name>
</gene>
<evidence type="ECO:0000313" key="1">
    <source>
        <dbReference type="EMBL" id="KRX33502.1"/>
    </source>
</evidence>
<name>A0A0V0T3D9_9BILA</name>
<reference evidence="1 2" key="1">
    <citation type="submission" date="2015-01" db="EMBL/GenBank/DDBJ databases">
        <title>Evolution of Trichinella species and genotypes.</title>
        <authorList>
            <person name="Korhonen P.K."/>
            <person name="Edoardo P."/>
            <person name="Giuseppe L.R."/>
            <person name="Gasser R.B."/>
        </authorList>
    </citation>
    <scope>NUCLEOTIDE SEQUENCE [LARGE SCALE GENOMIC DNA]</scope>
    <source>
        <strain evidence="1">ISS417</strain>
    </source>
</reference>
<proteinExistence type="predicted"/>